<sequence>MNFLTYIFVGALPFYWTGFWAYHLDFVFNNANHGTARAVAVYSLTNPVILFVVYYSALSVPGLMKTEHPKLHNSVSGAVVLTIIGLLFFLAVRARNRTS</sequence>
<keyword evidence="1" id="KW-0812">Transmembrane</keyword>
<proteinExistence type="predicted"/>
<dbReference type="EMBL" id="BSNJ01000005">
    <property type="protein sequence ID" value="GLQ21618.1"/>
    <property type="molecule type" value="Genomic_DNA"/>
</dbReference>
<dbReference type="Proteomes" id="UP001161390">
    <property type="component" value="Unassembled WGS sequence"/>
</dbReference>
<protein>
    <submittedName>
        <fullName evidence="2">Uncharacterized protein</fullName>
    </submittedName>
</protein>
<keyword evidence="3" id="KW-1185">Reference proteome</keyword>
<reference evidence="2" key="2">
    <citation type="submission" date="2023-01" db="EMBL/GenBank/DDBJ databases">
        <title>Draft genome sequence of Algimonas porphyrae strain NBRC 108216.</title>
        <authorList>
            <person name="Sun Q."/>
            <person name="Mori K."/>
        </authorList>
    </citation>
    <scope>NUCLEOTIDE SEQUENCE</scope>
    <source>
        <strain evidence="2">NBRC 108216</strain>
    </source>
</reference>
<reference evidence="2" key="1">
    <citation type="journal article" date="2014" name="Int. J. Syst. Evol. Microbiol.">
        <title>Complete genome of a new Firmicutes species belonging to the dominant human colonic microbiota ('Ruminococcus bicirculans') reveals two chromosomes and a selective capacity to utilize plant glucans.</title>
        <authorList>
            <consortium name="NISC Comparative Sequencing Program"/>
            <person name="Wegmann U."/>
            <person name="Louis P."/>
            <person name="Goesmann A."/>
            <person name="Henrissat B."/>
            <person name="Duncan S.H."/>
            <person name="Flint H.J."/>
        </authorList>
    </citation>
    <scope>NUCLEOTIDE SEQUENCE</scope>
    <source>
        <strain evidence="2">NBRC 108216</strain>
    </source>
</reference>
<keyword evidence="1" id="KW-1133">Transmembrane helix</keyword>
<evidence type="ECO:0000313" key="2">
    <source>
        <dbReference type="EMBL" id="GLQ21618.1"/>
    </source>
</evidence>
<comment type="caution">
    <text evidence="2">The sequence shown here is derived from an EMBL/GenBank/DDBJ whole genome shotgun (WGS) entry which is preliminary data.</text>
</comment>
<evidence type="ECO:0000313" key="3">
    <source>
        <dbReference type="Proteomes" id="UP001161390"/>
    </source>
</evidence>
<organism evidence="2 3">
    <name type="scientific">Algimonas porphyrae</name>
    <dbReference type="NCBI Taxonomy" id="1128113"/>
    <lineage>
        <taxon>Bacteria</taxon>
        <taxon>Pseudomonadati</taxon>
        <taxon>Pseudomonadota</taxon>
        <taxon>Alphaproteobacteria</taxon>
        <taxon>Maricaulales</taxon>
        <taxon>Robiginitomaculaceae</taxon>
        <taxon>Algimonas</taxon>
    </lineage>
</organism>
<evidence type="ECO:0000256" key="1">
    <source>
        <dbReference type="SAM" id="Phobius"/>
    </source>
</evidence>
<feature type="transmembrane region" description="Helical" evidence="1">
    <location>
        <begin position="75"/>
        <end position="92"/>
    </location>
</feature>
<gene>
    <name evidence="2" type="ORF">GCM10007854_25730</name>
</gene>
<accession>A0ABQ5V235</accession>
<keyword evidence="1" id="KW-0472">Membrane</keyword>
<feature type="transmembrane region" description="Helical" evidence="1">
    <location>
        <begin position="6"/>
        <end position="24"/>
    </location>
</feature>
<name>A0ABQ5V235_9PROT</name>
<feature type="transmembrane region" description="Helical" evidence="1">
    <location>
        <begin position="36"/>
        <end position="55"/>
    </location>
</feature>